<dbReference type="STRING" id="1798664.A3C93_04740"/>
<comment type="caution">
    <text evidence="3">The sequence shown here is derived from an EMBL/GenBank/DDBJ whole genome shotgun (WGS) entry which is preliminary data.</text>
</comment>
<protein>
    <recommendedName>
        <fullName evidence="2">YdbS-like PH domain-containing protein</fullName>
    </recommendedName>
</protein>
<evidence type="ECO:0000259" key="2">
    <source>
        <dbReference type="Pfam" id="PF03703"/>
    </source>
</evidence>
<name>A0A1G2DFV3_9BACT</name>
<dbReference type="Pfam" id="PF03703">
    <property type="entry name" value="bPH_2"/>
    <property type="match status" value="1"/>
</dbReference>
<evidence type="ECO:0000313" key="4">
    <source>
        <dbReference type="Proteomes" id="UP000178636"/>
    </source>
</evidence>
<dbReference type="PANTHER" id="PTHR37938">
    <property type="entry name" value="BLL0215 PROTEIN"/>
    <property type="match status" value="1"/>
</dbReference>
<reference evidence="3 4" key="1">
    <citation type="journal article" date="2016" name="Nat. Commun.">
        <title>Thousands of microbial genomes shed light on interconnected biogeochemical processes in an aquifer system.</title>
        <authorList>
            <person name="Anantharaman K."/>
            <person name="Brown C.T."/>
            <person name="Hug L.A."/>
            <person name="Sharon I."/>
            <person name="Castelle C.J."/>
            <person name="Probst A.J."/>
            <person name="Thomas B.C."/>
            <person name="Singh A."/>
            <person name="Wilkins M.J."/>
            <person name="Karaoz U."/>
            <person name="Brodie E.L."/>
            <person name="Williams K.H."/>
            <person name="Hubbard S.S."/>
            <person name="Banfield J.F."/>
        </authorList>
    </citation>
    <scope>NUCLEOTIDE SEQUENCE [LARGE SCALE GENOMIC DNA]</scope>
</reference>
<feature type="domain" description="YdbS-like PH" evidence="2">
    <location>
        <begin position="89"/>
        <end position="145"/>
    </location>
</feature>
<organism evidence="3 4">
    <name type="scientific">Candidatus Lloydbacteria bacterium RIFCSPHIGHO2_02_FULL_54_17</name>
    <dbReference type="NCBI Taxonomy" id="1798664"/>
    <lineage>
        <taxon>Bacteria</taxon>
        <taxon>Candidatus Lloydiibacteriota</taxon>
    </lineage>
</organism>
<proteinExistence type="predicted"/>
<keyword evidence="1" id="KW-0472">Membrane</keyword>
<accession>A0A1G2DFV3</accession>
<keyword evidence="1" id="KW-0812">Transmembrane</keyword>
<evidence type="ECO:0000313" key="3">
    <source>
        <dbReference type="EMBL" id="OGZ12456.1"/>
    </source>
</evidence>
<keyword evidence="1" id="KW-1133">Transmembrane helix</keyword>
<dbReference type="AlphaFoldDB" id="A0A1G2DFV3"/>
<gene>
    <name evidence="3" type="ORF">A3C93_04740</name>
</gene>
<dbReference type="InterPro" id="IPR005182">
    <property type="entry name" value="YdbS-like_PH"/>
</dbReference>
<feature type="transmembrane region" description="Helical" evidence="1">
    <location>
        <begin position="62"/>
        <end position="85"/>
    </location>
</feature>
<dbReference type="Proteomes" id="UP000178636">
    <property type="component" value="Unassembled WGS sequence"/>
</dbReference>
<feature type="transmembrane region" description="Helical" evidence="1">
    <location>
        <begin position="18"/>
        <end position="42"/>
    </location>
</feature>
<sequence length="197" mass="22908">MIEIDPNEKILRIVRKHWFVFLGDIFILIFAVLLPMILLYALQFIPFKAFLNFSGSQLYAEAFFLFAWLLIVWMVGWTLWSNYYLDVLIITDKRVFTIEQLGFFKRVSSSFRIDRIQNTTIHQRGIIQTLLNFGTIRLETAGEGEDFVGTWIAKPYDLKIFLNELHDTAVERSQLVHMDTDVSKGPEAPAEPKQITG</sequence>
<dbReference type="EMBL" id="MHLO01000018">
    <property type="protein sequence ID" value="OGZ12456.1"/>
    <property type="molecule type" value="Genomic_DNA"/>
</dbReference>
<dbReference type="PANTHER" id="PTHR37938:SF1">
    <property type="entry name" value="BLL0215 PROTEIN"/>
    <property type="match status" value="1"/>
</dbReference>
<evidence type="ECO:0000256" key="1">
    <source>
        <dbReference type="SAM" id="Phobius"/>
    </source>
</evidence>